<comment type="similarity">
    <text evidence="1">Belongs to the BTG family.</text>
</comment>
<dbReference type="InterPro" id="IPR036054">
    <property type="entry name" value="BTG-like_sf"/>
</dbReference>
<dbReference type="OrthoDB" id="19928at2759"/>
<dbReference type="SMART" id="SM00099">
    <property type="entry name" value="btg1"/>
    <property type="match status" value="1"/>
</dbReference>
<keyword evidence="6" id="KW-1185">Reference proteome</keyword>
<dbReference type="InterPro" id="IPR015676">
    <property type="entry name" value="Tob1/2"/>
</dbReference>
<dbReference type="AlphaFoldDB" id="Q6E3E2"/>
<name>Q6E3E2_9PELO</name>
<evidence type="ECO:0000313" key="6">
    <source>
        <dbReference type="Proteomes" id="UP001152747"/>
    </source>
</evidence>
<dbReference type="PANTHER" id="PTHR17537">
    <property type="entry name" value="TRANSDUCER OF ERBB2 TOB"/>
    <property type="match status" value="1"/>
</dbReference>
<dbReference type="EMBL" id="AY589629">
    <property type="protein sequence ID" value="AAT72459.1"/>
    <property type="molecule type" value="Genomic_DNA"/>
</dbReference>
<dbReference type="GO" id="GO:0005737">
    <property type="term" value="C:cytoplasm"/>
    <property type="evidence" value="ECO:0007669"/>
    <property type="project" value="TreeGrafter"/>
</dbReference>
<proteinExistence type="evidence at transcript level"/>
<dbReference type="SUPFAM" id="SSF160696">
    <property type="entry name" value="BTG domain-like"/>
    <property type="match status" value="1"/>
</dbReference>
<keyword evidence="2" id="KW-0597">Phosphoprotein</keyword>
<dbReference type="PANTHER" id="PTHR17537:SF5">
    <property type="entry name" value="TRANSDUCER OF ERBB2, ISOFORM A"/>
    <property type="match status" value="1"/>
</dbReference>
<gene>
    <name evidence="4" type="primary">fog-3</name>
    <name evidence="5" type="ORF">CAMP_LOCUS3144</name>
</gene>
<evidence type="ECO:0000256" key="2">
    <source>
        <dbReference type="ARBA" id="ARBA00022553"/>
    </source>
</evidence>
<dbReference type="Gene3D" id="3.90.640.90">
    <property type="entry name" value="Anti-proliferative protein, N-terminal domain"/>
    <property type="match status" value="1"/>
</dbReference>
<dbReference type="InterPro" id="IPR002087">
    <property type="entry name" value="Anti_prolifrtn"/>
</dbReference>
<accession>Q6E3E2</accession>
<dbReference type="GO" id="GO:0005634">
    <property type="term" value="C:nucleus"/>
    <property type="evidence" value="ECO:0007669"/>
    <property type="project" value="TreeGrafter"/>
</dbReference>
<dbReference type="EMBL" id="AY589605">
    <property type="protein sequence ID" value="AAT72408.1"/>
    <property type="molecule type" value="mRNA"/>
</dbReference>
<organism evidence="4">
    <name type="scientific">Caenorhabditis angaria</name>
    <dbReference type="NCBI Taxonomy" id="860376"/>
    <lineage>
        <taxon>Eukaryota</taxon>
        <taxon>Metazoa</taxon>
        <taxon>Ecdysozoa</taxon>
        <taxon>Nematoda</taxon>
        <taxon>Chromadorea</taxon>
        <taxon>Rhabditida</taxon>
        <taxon>Rhabditina</taxon>
        <taxon>Rhabditomorpha</taxon>
        <taxon>Rhabditoidea</taxon>
        <taxon>Rhabditidae</taxon>
        <taxon>Peloderinae</taxon>
        <taxon>Caenorhabditis</taxon>
    </lineage>
</organism>
<evidence type="ECO:0000313" key="5">
    <source>
        <dbReference type="EMBL" id="CAI5440507.1"/>
    </source>
</evidence>
<protein>
    <submittedName>
        <fullName evidence="4">FOG-3</fullName>
    </submittedName>
</protein>
<sequence>MYVEVRELVNFLSRYLFGKQPRRPTGIFSAELGNFLVAHYAGSGWNIMEPKVGEKERCILIKCKTGTTNFIEIAIRESGLDYREVMDLFPDNFRIYANPGQVFARLNDNGIDIPIWIGDVNSDENYQPIPEYIVSAASTQADNYSNFGAAGKPILIGRKPLPISDRAVQELINGFYVPLALEESDLQDANSNLHPIQVYRHRYVFKPPSSQTFTGLEFSQTRFGSSKPRPDLQTMLNIKQVTAAAACSSSPPNESTNGVTATGATTIKKADIVSSSASSNVDTTISTSSNEQFYSIF</sequence>
<dbReference type="GO" id="GO:0003714">
    <property type="term" value="F:transcription corepressor activity"/>
    <property type="evidence" value="ECO:0007669"/>
    <property type="project" value="TreeGrafter"/>
</dbReference>
<feature type="domain" description="Anti-proliferative protein" evidence="3">
    <location>
        <begin position="1"/>
        <end position="109"/>
    </location>
</feature>
<dbReference type="Proteomes" id="UP001152747">
    <property type="component" value="Unassembled WGS sequence"/>
</dbReference>
<evidence type="ECO:0000259" key="3">
    <source>
        <dbReference type="SMART" id="SM00099"/>
    </source>
</evidence>
<evidence type="ECO:0000256" key="1">
    <source>
        <dbReference type="ARBA" id="ARBA00007989"/>
    </source>
</evidence>
<dbReference type="EMBL" id="CANHGI010000001">
    <property type="protein sequence ID" value="CAI5440507.1"/>
    <property type="molecule type" value="Genomic_DNA"/>
</dbReference>
<reference evidence="5" key="2">
    <citation type="submission" date="2022-11" db="EMBL/GenBank/DDBJ databases">
        <authorList>
            <person name="Kikuchi T."/>
        </authorList>
    </citation>
    <scope>NUCLEOTIDE SEQUENCE</scope>
    <source>
        <strain evidence="5">PS1010</strain>
    </source>
</reference>
<dbReference type="Pfam" id="PF07742">
    <property type="entry name" value="BTG"/>
    <property type="match status" value="1"/>
</dbReference>
<evidence type="ECO:0000313" key="4">
    <source>
        <dbReference type="EMBL" id="AAT72459.1"/>
    </source>
</evidence>
<reference evidence="4" key="1">
    <citation type="journal article" date="2004" name="Genome Res.">
        <title>A phylogeny of Caenorhabditis reveals frequent loss of introns during nematode evolution.</title>
        <authorList>
            <person name="Cho S."/>
            <person name="Jin S.W."/>
            <person name="Cohen A."/>
            <person name="Ellis R.E."/>
        </authorList>
    </citation>
    <scope>NUCLEOTIDE SEQUENCE</scope>
</reference>